<dbReference type="SUPFAM" id="SSF48452">
    <property type="entry name" value="TPR-like"/>
    <property type="match status" value="1"/>
</dbReference>
<reference evidence="9 10" key="1">
    <citation type="submission" date="2019-02" db="EMBL/GenBank/DDBJ databases">
        <title>Deep-cultivation of Planctomycetes and their phenomic and genomic characterization uncovers novel biology.</title>
        <authorList>
            <person name="Wiegand S."/>
            <person name="Jogler M."/>
            <person name="Boedeker C."/>
            <person name="Pinto D."/>
            <person name="Vollmers J."/>
            <person name="Rivas-Marin E."/>
            <person name="Kohn T."/>
            <person name="Peeters S.H."/>
            <person name="Heuer A."/>
            <person name="Rast P."/>
            <person name="Oberbeckmann S."/>
            <person name="Bunk B."/>
            <person name="Jeske O."/>
            <person name="Meyerdierks A."/>
            <person name="Storesund J.E."/>
            <person name="Kallscheuer N."/>
            <person name="Luecker S."/>
            <person name="Lage O.M."/>
            <person name="Pohl T."/>
            <person name="Merkel B.J."/>
            <person name="Hornburger P."/>
            <person name="Mueller R.-W."/>
            <person name="Bruemmer F."/>
            <person name="Labrenz M."/>
            <person name="Spormann A.M."/>
            <person name="Op den Camp H."/>
            <person name="Overmann J."/>
            <person name="Amann R."/>
            <person name="Jetten M.S.M."/>
            <person name="Mascher T."/>
            <person name="Medema M.H."/>
            <person name="Devos D.P."/>
            <person name="Kaster A.-K."/>
            <person name="Ovreas L."/>
            <person name="Rohde M."/>
            <person name="Galperin M.Y."/>
            <person name="Jogler C."/>
        </authorList>
    </citation>
    <scope>NUCLEOTIDE SEQUENCE [LARGE SCALE GENOMIC DNA]</scope>
    <source>
        <strain evidence="9 10">K23_9</strain>
    </source>
</reference>
<evidence type="ECO:0000313" key="9">
    <source>
        <dbReference type="EMBL" id="QDT11699.1"/>
    </source>
</evidence>
<keyword evidence="7" id="KW-1133">Transmembrane helix</keyword>
<evidence type="ECO:0000256" key="6">
    <source>
        <dbReference type="SAM" id="MobiDB-lite"/>
    </source>
</evidence>
<dbReference type="InterPro" id="IPR011009">
    <property type="entry name" value="Kinase-like_dom_sf"/>
</dbReference>
<dbReference type="GO" id="GO:0005524">
    <property type="term" value="F:ATP binding"/>
    <property type="evidence" value="ECO:0007669"/>
    <property type="project" value="UniProtKB-KW"/>
</dbReference>
<dbReference type="Gene3D" id="1.25.40.10">
    <property type="entry name" value="Tetratricopeptide repeat domain"/>
    <property type="match status" value="1"/>
</dbReference>
<dbReference type="Gene3D" id="3.30.200.20">
    <property type="entry name" value="Phosphorylase Kinase, domain 1"/>
    <property type="match status" value="1"/>
</dbReference>
<dbReference type="SMART" id="SM00320">
    <property type="entry name" value="WD40"/>
    <property type="match status" value="5"/>
</dbReference>
<feature type="transmembrane region" description="Helical" evidence="7">
    <location>
        <begin position="398"/>
        <end position="419"/>
    </location>
</feature>
<keyword evidence="3 9" id="KW-0418">Kinase</keyword>
<keyword evidence="5" id="KW-0853">WD repeat</keyword>
<evidence type="ECO:0000256" key="7">
    <source>
        <dbReference type="SAM" id="Phobius"/>
    </source>
</evidence>
<dbReference type="Gene3D" id="1.10.510.10">
    <property type="entry name" value="Transferase(Phosphotransferase) domain 1"/>
    <property type="match status" value="1"/>
</dbReference>
<dbReference type="EC" id="2.7.11.1" evidence="9"/>
<dbReference type="GO" id="GO:0004674">
    <property type="term" value="F:protein serine/threonine kinase activity"/>
    <property type="evidence" value="ECO:0007669"/>
    <property type="project" value="UniProtKB-EC"/>
</dbReference>
<dbReference type="PROSITE" id="PS00108">
    <property type="entry name" value="PROTEIN_KINASE_ST"/>
    <property type="match status" value="1"/>
</dbReference>
<dbReference type="SMART" id="SM00220">
    <property type="entry name" value="S_TKc"/>
    <property type="match status" value="1"/>
</dbReference>
<keyword evidence="7" id="KW-0472">Membrane</keyword>
<dbReference type="Pfam" id="PF00400">
    <property type="entry name" value="WD40"/>
    <property type="match status" value="3"/>
</dbReference>
<sequence length="2032" mass="224828">MPDEETFDAVPPKQPDASARDGLDDTQSAAFVDLPTDVDFEVSQIHADGLPHELQNPATRKDRLLGSQLGPYHIVDKLAEGGMGAVYLAQQNEPIRRRVALKVIKGGADSQQIVARFEAERQALAMMDHPNIARIIDGGTTNDGSPYFVMELVEGVPLTRHCNDRQLSIRERLELFVPVCRAVHHAHGRGILHRDLKPSNVLVAVTEDSSSAKVIDFGLAKATDHQTKLTDHSMFTQMGQLVGTLQYMSPEQAEMNPAEVDNRTDIYSLGVMLYELLTGSTPLDSKSVGSQPLLKVLQSIRENDPPRPSARLSQAGIPLDKVSHDRKIPSSQLRQVLRGELDWIVMKAIEKDRTRRYDSAGELAKDIQRFLNDEVVQARPPSLVYRSRKLLKRNRNQAIAAASVVGVLLLALVVTPVFVSLRREAVIAKAEQKLDSALAEFQLDSDDWQQSKDVIEQLRAYDPSRADLANVKLSQRTLEKIEQAIERPRLQPSDRKKIGDAIDRLRTSGIGNDQRLTELQSQLDELAKDWELAFSASEKSPADFVAMFPTATLTPGEGKLSLATSSPAPVDPAIINLSAKDWFEPLTLSRYQCTGDTRVSATFTDWQPSYEIGITLHGDISGGYDFVLRPAGQKEGVLAGQGTARATLGDAIRRGFSWVLEIRRGETTVLNDVIPSDQFRIGDSIRLTAMREGNALSVRVNDSAEHRILEPFAYRSSDFGRLGLRGTAGVSITEIVCESRKRTGDHSPLLSGDAHFSRGDLQAALQQYQRQEEAQKQLPDSEADSMVLAESQYKIAVCLDQLGRSEEARLVFQKLTQFDDQTWSSLAGIRLLDLAIAEQRTADADAIFSFLRTTGRLSKAAQLVSPDVKTRIIASGNNDLTLGALLKPDAKRLSRIQRSAEIDRILSFDGVGTMSVQVELCRALRAEGRIDESAAILARLWENTRSWDVLRRYLRALRVTGRSREALAIVNGILKEGYDASSKVLIFRALIHISLGDMIAAEHDIAAAKRTFRKVANDIFFESTVTQIDGFLKYRRGDHAEAAKDWRRSYQLFTNFRQTGNTASDTAKDAAAINALMMGGLTQQSNSEDIQSIFNRAADEFGTSGLLTLLPEETLTRVLNQMWRSEKGMKWAERLAFDQVNLQDRITVIGTLAAYELMIQGAFNSVASEQDRNEAWAIADRIVQGVLIDNSLSMAQAMQLGLTWKGTTNFLGWSGVNQTLDDSLRARLAYVMGHRMIGKGDLASAKTFFDESQSLEGADPQTRQLAAKSLELLEAKKGIIKFNWNGDDAIEVAILDKNEQAIETVNLKSDAVVEVPPGEYSIKVDQDASVALLPKSPLVVRLGSTIDVPLQHGWTPSNNPSTISGVLSHPATRTDATQWQVVRSRLQGNIRGIAFHPDGKRITLAGSDGMVRTSDIETFQTQAIISHDPSEVLSVDWSPDGKTLAFGDYKGNVYFSDSEQSVPKRCDLLGGFRVNRIRWNPAGTLLAVCDKYNLVTLLNRDGSVNTVLRQHTGEVRHLDWSPSGNRLVTAGIDQTIVWDTQAWKPLYVCDDIVDARTAQWSRDERTFAVATGNRVMLRDAGTGDLVRQITMPEGKEPRAVTWTSDPSILVMVGYFHGHVFWNTDKEGDEAQWSNEKWGYGPLRWHPKEEIYVTGNLNGPVFVRGDDFDGNDFERLNVTTWNATETMGIEVSKSGRHLIVVSRWGNTQRLDLATGEVENFKTDSLPQSVANHPHQPIVALGRMDGRVVFCNESLEIIADAALAQTPVERLQWTLDGKTLIGFSKDRSIWQINVSINTDKPEIEIASSSPMQLATPTTKERHFALHPSGKEIAVADFEGQLSVIAVKDGTTIRKLKERNGLQTLAFRADGKVLAGFSTANSEFWNRDEDWRFQSLPTPGGPFYVPRPILPTRPQSFVVGCTDGQLLNVIVDQDVRKHVVSGIRRDSEMLHAIAPSPKGSLWVLCREGIIREVDPSTGRVLSAVVVNRDGTLAYFSAGGQLLTDKDSVKELTCIVEQSGGVRSAIPAREFYSNDQ</sequence>
<dbReference type="Proteomes" id="UP000319817">
    <property type="component" value="Chromosome"/>
</dbReference>
<proteinExistence type="predicted"/>
<dbReference type="InterPro" id="IPR011048">
    <property type="entry name" value="Haem_d1_sf"/>
</dbReference>
<evidence type="ECO:0000256" key="3">
    <source>
        <dbReference type="ARBA" id="ARBA00022777"/>
    </source>
</evidence>
<dbReference type="SUPFAM" id="SSF51004">
    <property type="entry name" value="C-terminal (heme d1) domain of cytochrome cd1-nitrite reductase"/>
    <property type="match status" value="1"/>
</dbReference>
<dbReference type="InterPro" id="IPR000719">
    <property type="entry name" value="Prot_kinase_dom"/>
</dbReference>
<dbReference type="RefSeq" id="WP_145419493.1">
    <property type="nucleotide sequence ID" value="NZ_CP036526.1"/>
</dbReference>
<dbReference type="EMBL" id="CP036526">
    <property type="protein sequence ID" value="QDT11699.1"/>
    <property type="molecule type" value="Genomic_DNA"/>
</dbReference>
<keyword evidence="7" id="KW-0812">Transmembrane</keyword>
<dbReference type="InterPro" id="IPR001680">
    <property type="entry name" value="WD40_rpt"/>
</dbReference>
<dbReference type="InterPro" id="IPR011990">
    <property type="entry name" value="TPR-like_helical_dom_sf"/>
</dbReference>
<feature type="domain" description="Protein kinase" evidence="8">
    <location>
        <begin position="72"/>
        <end position="371"/>
    </location>
</feature>
<dbReference type="SUPFAM" id="SSF82171">
    <property type="entry name" value="DPP6 N-terminal domain-like"/>
    <property type="match status" value="1"/>
</dbReference>
<dbReference type="SUPFAM" id="SSF56112">
    <property type="entry name" value="Protein kinase-like (PK-like)"/>
    <property type="match status" value="1"/>
</dbReference>
<evidence type="ECO:0000256" key="2">
    <source>
        <dbReference type="ARBA" id="ARBA00022741"/>
    </source>
</evidence>
<dbReference type="PROSITE" id="PS50082">
    <property type="entry name" value="WD_REPEATS_2"/>
    <property type="match status" value="1"/>
</dbReference>
<accession>A0A517NX56</accession>
<keyword evidence="1 9" id="KW-0808">Transferase</keyword>
<evidence type="ECO:0000313" key="10">
    <source>
        <dbReference type="Proteomes" id="UP000319817"/>
    </source>
</evidence>
<organism evidence="9 10">
    <name type="scientific">Stieleria marina</name>
    <dbReference type="NCBI Taxonomy" id="1930275"/>
    <lineage>
        <taxon>Bacteria</taxon>
        <taxon>Pseudomonadati</taxon>
        <taxon>Planctomycetota</taxon>
        <taxon>Planctomycetia</taxon>
        <taxon>Pirellulales</taxon>
        <taxon>Pirellulaceae</taxon>
        <taxon>Stieleria</taxon>
    </lineage>
</organism>
<evidence type="ECO:0000256" key="5">
    <source>
        <dbReference type="PROSITE-ProRule" id="PRU00221"/>
    </source>
</evidence>
<feature type="region of interest" description="Disordered" evidence="6">
    <location>
        <begin position="1"/>
        <end position="23"/>
    </location>
</feature>
<dbReference type="PROSITE" id="PS50011">
    <property type="entry name" value="PROTEIN_KINASE_DOM"/>
    <property type="match status" value="1"/>
</dbReference>
<keyword evidence="4" id="KW-0067">ATP-binding</keyword>
<evidence type="ECO:0000259" key="8">
    <source>
        <dbReference type="PROSITE" id="PS50011"/>
    </source>
</evidence>
<keyword evidence="10" id="KW-1185">Reference proteome</keyword>
<dbReference type="PANTHER" id="PTHR43289">
    <property type="entry name" value="MITOGEN-ACTIVATED PROTEIN KINASE KINASE KINASE 20-RELATED"/>
    <property type="match status" value="1"/>
</dbReference>
<keyword evidence="2" id="KW-0547">Nucleotide-binding</keyword>
<evidence type="ECO:0000256" key="4">
    <source>
        <dbReference type="ARBA" id="ARBA00022840"/>
    </source>
</evidence>
<name>A0A517NX56_9BACT</name>
<dbReference type="PANTHER" id="PTHR43289:SF6">
    <property type="entry name" value="SERINE_THREONINE-PROTEIN KINASE NEKL-3"/>
    <property type="match status" value="1"/>
</dbReference>
<dbReference type="InterPro" id="IPR008271">
    <property type="entry name" value="Ser/Thr_kinase_AS"/>
</dbReference>
<dbReference type="Gene3D" id="2.130.10.10">
    <property type="entry name" value="YVTN repeat-like/Quinoprotein amine dehydrogenase"/>
    <property type="match status" value="3"/>
</dbReference>
<dbReference type="Pfam" id="PF00069">
    <property type="entry name" value="Pkinase"/>
    <property type="match status" value="1"/>
</dbReference>
<evidence type="ECO:0000256" key="1">
    <source>
        <dbReference type="ARBA" id="ARBA00022679"/>
    </source>
</evidence>
<protein>
    <submittedName>
        <fullName evidence="9">Serine/threonine-protein kinase PknB</fullName>
        <ecNumber evidence="9">2.7.11.1</ecNumber>
    </submittedName>
</protein>
<dbReference type="OrthoDB" id="256096at2"/>
<gene>
    <name evidence="9" type="primary">pknB_12</name>
    <name evidence="9" type="ORF">K239x_36990</name>
</gene>
<feature type="repeat" description="WD" evidence="5">
    <location>
        <begin position="1508"/>
        <end position="1536"/>
    </location>
</feature>
<dbReference type="InterPro" id="IPR015943">
    <property type="entry name" value="WD40/YVTN_repeat-like_dom_sf"/>
</dbReference>
<dbReference type="CDD" id="cd14014">
    <property type="entry name" value="STKc_PknB_like"/>
    <property type="match status" value="1"/>
</dbReference>